<gene>
    <name evidence="2" type="ORF">BECKFM1743A_GA0114220_102661</name>
    <name evidence="3" type="ORF">BECKFM1743B_GA0114221_101593</name>
</gene>
<protein>
    <submittedName>
        <fullName evidence="2">Uncharacterized protein</fullName>
    </submittedName>
</protein>
<dbReference type="EMBL" id="CAADEZ010000266">
    <property type="protein sequence ID" value="VFJ60515.1"/>
    <property type="molecule type" value="Genomic_DNA"/>
</dbReference>
<keyword evidence="1" id="KW-0472">Membrane</keyword>
<organism evidence="2">
    <name type="scientific">Candidatus Kentrum sp. FM</name>
    <dbReference type="NCBI Taxonomy" id="2126340"/>
    <lineage>
        <taxon>Bacteria</taxon>
        <taxon>Pseudomonadati</taxon>
        <taxon>Pseudomonadota</taxon>
        <taxon>Gammaproteobacteria</taxon>
        <taxon>Candidatus Kentrum</taxon>
    </lineage>
</organism>
<feature type="transmembrane region" description="Helical" evidence="1">
    <location>
        <begin position="75"/>
        <end position="97"/>
    </location>
</feature>
<keyword evidence="1" id="KW-1133">Transmembrane helix</keyword>
<reference evidence="2" key="1">
    <citation type="submission" date="2019-02" db="EMBL/GenBank/DDBJ databases">
        <authorList>
            <person name="Gruber-Vodicka R. H."/>
            <person name="Seah K. B. B."/>
        </authorList>
    </citation>
    <scope>NUCLEOTIDE SEQUENCE</scope>
    <source>
        <strain evidence="2">BECK_BZ163</strain>
        <strain evidence="3">BECK_BZ164</strain>
    </source>
</reference>
<evidence type="ECO:0000313" key="3">
    <source>
        <dbReference type="EMBL" id="VFK10897.1"/>
    </source>
</evidence>
<name>A0A450T1Y9_9GAMM</name>
<accession>A0A450T1Y9</accession>
<dbReference type="EMBL" id="CAADFL010000159">
    <property type="protein sequence ID" value="VFK10897.1"/>
    <property type="molecule type" value="Genomic_DNA"/>
</dbReference>
<dbReference type="AlphaFoldDB" id="A0A450T1Y9"/>
<evidence type="ECO:0000256" key="1">
    <source>
        <dbReference type="SAM" id="Phobius"/>
    </source>
</evidence>
<sequence length="98" mass="11419">MKQPINQHLTPDGVSQRVREHMGERFTGQHMGNTATVHEIDSLKQRFDLMEKRLEAMRRENDARFLGLDQRIDQCLLWFYIAATLGAFALMVALYNIL</sequence>
<proteinExistence type="predicted"/>
<keyword evidence="1" id="KW-0812">Transmembrane</keyword>
<evidence type="ECO:0000313" key="2">
    <source>
        <dbReference type="EMBL" id="VFJ60515.1"/>
    </source>
</evidence>